<dbReference type="InterPro" id="IPR011697">
    <property type="entry name" value="Peptidase_C26"/>
</dbReference>
<dbReference type="GO" id="GO:0005829">
    <property type="term" value="C:cytosol"/>
    <property type="evidence" value="ECO:0007669"/>
    <property type="project" value="TreeGrafter"/>
</dbReference>
<reference evidence="1" key="1">
    <citation type="submission" date="2014-11" db="EMBL/GenBank/DDBJ databases">
        <authorList>
            <person name="Zhu J."/>
            <person name="Qi W."/>
            <person name="Song R."/>
        </authorList>
    </citation>
    <scope>NUCLEOTIDE SEQUENCE</scope>
</reference>
<dbReference type="InterPro" id="IPR029062">
    <property type="entry name" value="Class_I_gatase-like"/>
</dbReference>
<accession>A0A1B1TEM6</accession>
<name>A0A1B1TEM6_9ARCH</name>
<sequence length="197" mass="21298">MVVRCGGIPILIPPGTSAEIIERIDGLIVSGGPDISPEIYGQENGNFTLETYPEQDISEIALIKSAIKENLPLLCICRGFQLLCAIHNGVLHQHLPETDGFEEHGGWDGNVTEHGVEIIAGSKLEEIMGSKIIVNSTHHQGVKDPGSLKVTAFSTPDGLIEAVELDELSFGIGVQWHPERIEHVSLYQAFINSARGS</sequence>
<dbReference type="PROSITE" id="PS51273">
    <property type="entry name" value="GATASE_TYPE_1"/>
    <property type="match status" value="1"/>
</dbReference>
<proteinExistence type="predicted"/>
<reference evidence="1" key="2">
    <citation type="journal article" date="2015" name="ISME J.">
        <title>A new class of marine Euryarchaeota group II from the Mediterranean deep chlorophyll maximum.</title>
        <authorList>
            <person name="Martin-Cuadrado A.B."/>
            <person name="Garcia-Heredia I."/>
            <person name="Molto A.G."/>
            <person name="Lopez-Ubeda R."/>
            <person name="Kimes N."/>
            <person name="Lopez-Garcia P."/>
            <person name="Moreira D."/>
            <person name="Rodriguez-Valera F."/>
        </authorList>
    </citation>
    <scope>NUCLEOTIDE SEQUENCE</scope>
</reference>
<dbReference type="GO" id="GO:0033969">
    <property type="term" value="F:gamma-glutamyl-gamma-aminobutyrate hydrolase activity"/>
    <property type="evidence" value="ECO:0007669"/>
    <property type="project" value="TreeGrafter"/>
</dbReference>
<dbReference type="EMBL" id="KP211903">
    <property type="protein sequence ID" value="ANV80718.1"/>
    <property type="molecule type" value="Genomic_DNA"/>
</dbReference>
<evidence type="ECO:0000313" key="1">
    <source>
        <dbReference type="EMBL" id="ANV80718.1"/>
    </source>
</evidence>
<dbReference type="SUPFAM" id="SSF52317">
    <property type="entry name" value="Class I glutamine amidotransferase-like"/>
    <property type="match status" value="1"/>
</dbReference>
<dbReference type="PANTHER" id="PTHR43235">
    <property type="entry name" value="GLUTAMINE AMIDOTRANSFERASE PB2B2.05-RELATED"/>
    <property type="match status" value="1"/>
</dbReference>
<organism evidence="1">
    <name type="scientific">uncultured Poseidoniia archaeon</name>
    <dbReference type="NCBI Taxonomy" id="1697135"/>
    <lineage>
        <taxon>Archaea</taxon>
        <taxon>Methanobacteriati</taxon>
        <taxon>Thermoplasmatota</taxon>
        <taxon>Candidatus Poseidoniia</taxon>
        <taxon>environmental samples</taxon>
    </lineage>
</organism>
<protein>
    <submittedName>
        <fullName evidence="1">Peptidase C26</fullName>
    </submittedName>
</protein>
<dbReference type="PANTHER" id="PTHR43235:SF1">
    <property type="entry name" value="GLUTAMINE AMIDOTRANSFERASE PB2B2.05-RELATED"/>
    <property type="match status" value="1"/>
</dbReference>
<dbReference type="AlphaFoldDB" id="A0A1B1TEM6"/>
<dbReference type="InterPro" id="IPR044668">
    <property type="entry name" value="PuuD-like"/>
</dbReference>
<dbReference type="CDD" id="cd01745">
    <property type="entry name" value="GATase1_2"/>
    <property type="match status" value="1"/>
</dbReference>
<dbReference type="GO" id="GO:0006598">
    <property type="term" value="P:polyamine catabolic process"/>
    <property type="evidence" value="ECO:0007669"/>
    <property type="project" value="TreeGrafter"/>
</dbReference>
<dbReference type="Pfam" id="PF07722">
    <property type="entry name" value="Peptidase_C26"/>
    <property type="match status" value="1"/>
</dbReference>
<dbReference type="Gene3D" id="3.40.50.880">
    <property type="match status" value="1"/>
</dbReference>